<dbReference type="InterPro" id="IPR001509">
    <property type="entry name" value="Epimerase_deHydtase"/>
</dbReference>
<dbReference type="PANTHER" id="PTHR43245">
    <property type="entry name" value="BIFUNCTIONAL POLYMYXIN RESISTANCE PROTEIN ARNA"/>
    <property type="match status" value="1"/>
</dbReference>
<name>A0A256F090_9HYPH</name>
<dbReference type="PANTHER" id="PTHR43245:SF13">
    <property type="entry name" value="UDP-D-APIOSE_UDP-D-XYLOSE SYNTHASE 2"/>
    <property type="match status" value="1"/>
</dbReference>
<dbReference type="GO" id="GO:0016853">
    <property type="term" value="F:isomerase activity"/>
    <property type="evidence" value="ECO:0007669"/>
    <property type="project" value="UniProtKB-KW"/>
</dbReference>
<dbReference type="InterPro" id="IPR050177">
    <property type="entry name" value="Lipid_A_modif_metabolic_enz"/>
</dbReference>
<feature type="domain" description="NAD-dependent epimerase/dehydratase" evidence="1">
    <location>
        <begin position="6"/>
        <end position="235"/>
    </location>
</feature>
<comment type="caution">
    <text evidence="2">The sequence shown here is derived from an EMBL/GenBank/DDBJ whole genome shotgun (WGS) entry which is preliminary data.</text>
</comment>
<dbReference type="SUPFAM" id="SSF51735">
    <property type="entry name" value="NAD(P)-binding Rossmann-fold domains"/>
    <property type="match status" value="1"/>
</dbReference>
<evidence type="ECO:0000313" key="3">
    <source>
        <dbReference type="Proteomes" id="UP000216345"/>
    </source>
</evidence>
<dbReference type="Pfam" id="PF01370">
    <property type="entry name" value="Epimerase"/>
    <property type="match status" value="1"/>
</dbReference>
<evidence type="ECO:0000259" key="1">
    <source>
        <dbReference type="Pfam" id="PF01370"/>
    </source>
</evidence>
<proteinExistence type="predicted"/>
<sequence>MSKQTVLVLGGGGFVGTHLCNQLLMAGFKVRSFGRTASNFLHSDIEFHRGDFSDVEQIKRALVGQDYVYNLIHGTNPPKVNSDIAGDLIRTIQPTISLLDQCAESNVKKVIFVSSGGTVYGDNGMVASRESDPTIPMNAYGAHKLLIENYLRVFAYTKQQDYLILRLSNPYGPLQSVTKGVGLIAAVIDAIKSGRAVDVYGDGETQRDYIYIGDVACAMEAAIAYKGNHKIFNIGSGEGKSVNEIITLVEHSMGVKAKRNHLPGRTFDVRKSILDISLVRNEFDWHPIVELEDGINLTVNSL</sequence>
<organism evidence="2 3">
    <name type="scientific">Brucella rhizosphaerae</name>
    <dbReference type="NCBI Taxonomy" id="571254"/>
    <lineage>
        <taxon>Bacteria</taxon>
        <taxon>Pseudomonadati</taxon>
        <taxon>Pseudomonadota</taxon>
        <taxon>Alphaproteobacteria</taxon>
        <taxon>Hyphomicrobiales</taxon>
        <taxon>Brucellaceae</taxon>
        <taxon>Brucella/Ochrobactrum group</taxon>
        <taxon>Brucella</taxon>
    </lineage>
</organism>
<dbReference type="Gene3D" id="3.40.50.720">
    <property type="entry name" value="NAD(P)-binding Rossmann-like Domain"/>
    <property type="match status" value="1"/>
</dbReference>
<dbReference type="Proteomes" id="UP000216345">
    <property type="component" value="Unassembled WGS sequence"/>
</dbReference>
<dbReference type="RefSeq" id="WP_167382841.1">
    <property type="nucleotide sequence ID" value="NZ_JBHEEL010000005.1"/>
</dbReference>
<protein>
    <submittedName>
        <fullName evidence="2">3-beta hydroxysteroid dehydrogenase/isomerase family protein</fullName>
    </submittedName>
</protein>
<dbReference type="AlphaFoldDB" id="A0A256F090"/>
<evidence type="ECO:0000313" key="2">
    <source>
        <dbReference type="EMBL" id="OYR08096.1"/>
    </source>
</evidence>
<dbReference type="EMBL" id="NNRK01000035">
    <property type="protein sequence ID" value="OYR08096.1"/>
    <property type="molecule type" value="Genomic_DNA"/>
</dbReference>
<keyword evidence="3" id="KW-1185">Reference proteome</keyword>
<gene>
    <name evidence="2" type="ORF">CEV32_2808</name>
</gene>
<dbReference type="InterPro" id="IPR036291">
    <property type="entry name" value="NAD(P)-bd_dom_sf"/>
</dbReference>
<accession>A0A256F090</accession>
<keyword evidence="2" id="KW-0413">Isomerase</keyword>
<reference evidence="2 3" key="1">
    <citation type="submission" date="2017-07" db="EMBL/GenBank/DDBJ databases">
        <title>Phylogenetic study on the rhizospheric bacterium Ochrobactrum sp. A44.</title>
        <authorList>
            <person name="Krzyzanowska D.M."/>
            <person name="Ossowicki A."/>
            <person name="Rajewska M."/>
            <person name="Maciag T."/>
            <person name="Kaczynski Z."/>
            <person name="Czerwicka M."/>
            <person name="Jafra S."/>
        </authorList>
    </citation>
    <scope>NUCLEOTIDE SEQUENCE [LARGE SCALE GENOMIC DNA]</scope>
    <source>
        <strain evidence="2 3">PR17</strain>
    </source>
</reference>